<reference evidence="2" key="1">
    <citation type="journal article" date="2015" name="Nature">
        <title>Complex archaea that bridge the gap between prokaryotes and eukaryotes.</title>
        <authorList>
            <person name="Spang A."/>
            <person name="Saw J.H."/>
            <person name="Jorgensen S.L."/>
            <person name="Zaremba-Niedzwiedzka K."/>
            <person name="Martijn J."/>
            <person name="Lind A.E."/>
            <person name="van Eijk R."/>
            <person name="Schleper C."/>
            <person name="Guy L."/>
            <person name="Ettema T.J."/>
        </authorList>
    </citation>
    <scope>NUCLEOTIDE SEQUENCE</scope>
</reference>
<gene>
    <name evidence="2" type="ORF">LCGC14_1158990</name>
</gene>
<proteinExistence type="predicted"/>
<evidence type="ECO:0000256" key="1">
    <source>
        <dbReference type="SAM" id="Phobius"/>
    </source>
</evidence>
<comment type="caution">
    <text evidence="2">The sequence shown here is derived from an EMBL/GenBank/DDBJ whole genome shotgun (WGS) entry which is preliminary data.</text>
</comment>
<feature type="non-terminal residue" evidence="2">
    <location>
        <position position="1"/>
    </location>
</feature>
<name>A0A0F9LT77_9ZZZZ</name>
<feature type="transmembrane region" description="Helical" evidence="1">
    <location>
        <begin position="997"/>
        <end position="1022"/>
    </location>
</feature>
<keyword evidence="1" id="KW-0472">Membrane</keyword>
<accession>A0A0F9LT77</accession>
<sequence>TSSILPTNVSFTLQKDWISQNINISFEGVSQKSDRVTNGDFTLNSSGWIYNSNTLEYENKTLSLDGNPEGSVQIKYLNGPKLEGDYGYYEQNISIQEQLSDNKLALLSFDYYSSGGRPDNISVYLAIKIGNIEKNITLDIPTYIQSGSWESLTMVYEPVAFGQILPGNISVRVGLYTTADTIVNPFGIFIIDNIEFDLWTMPNQMNIVNVYDLEFLSNHSYINTSYGKGYYYNATERSYTGKTEIVFTISQNITGIDDFDIETITITSNLMKRINSTINGLDGSLYTNGIQIIWQTELIISIPSEYENNRAEISKPADWNITQILDGYDEDLRQSCSGTDPGSVQSIIPNGVFDQGLWKIEATSSNYISEGYFNVKNEANFLNQTSITFGEEYQINMTLNNNTFSPINTQINCTIEYPNGTILMEKNKILVSNNTVFGNFIVGNNMTVGTYQVTLIWTNNQTALYRDKVGFLQFEFDVWHHTNLTAVYSNPDLGFEEKVSGEPFLVKVNFTDTDINTHIESSIDDYITITYNSTLPSNASGNMIYFGSGTYVADIDLSGLELGIYYFSFNTTNRYYENHSMKNLIRVEIINQSLIVEVLQTVINVNANSYATCNLNVIGATSGTLIPNVSVTIDWVNEFSIINHLDGTFTLTLYTSNLPTQGIVETFTVTVTANKTNYGSATGFFSITVHPLPAVVNVNASVVNVYVSNSFYLKVNYTVEDSSVIISGSTLNVIWASSYSIMPVIDGFIINFSTIDLSLDTYTVSFQLNRPGYETAFKSIYINVNPKPAYVEIFLNQEDKTSDKTITIPWNEPLNVSVLYKDLLTNNFISGAMVELNSSEISETLSQNNMQYSLILSSGELSIGIHFLTITSYKENYDIISSVLKITIEQIEINVETVEINNTLDVYAGDSSLISIILTEEGSGNIIENANVTYSWGYHFGEFEYKGNGLYETKLNIPDSAGGSYTIEIYITTDATQYKSQSIPLNIYVSRRSTPDYLFLIILIASVCISGVLGALSIRNYVILPRKRKKNRLFLNTIQVFKDVKNIQQVMLIQRNSGMPFFNKNISGFGFDDDFVISGFIQAITIFGEQMGKSNGKSSGERKRNQKDMHAENIIELNFKLFHVLICDYESVRCLLILREKSSIRLKKQLDLVVKEININFSEKIECIMGGVIDFESDIEILLNKFLSLYYNDPYKLIEDENYLQILQKSRELQTIESRIINVIVSITKLEKTFALNRLIEEIHEKNIDMIYGALHTLIKRRIIVPNHFNGGDLHPLLGDLK</sequence>
<dbReference type="EMBL" id="LAZR01005634">
    <property type="protein sequence ID" value="KKM98334.1"/>
    <property type="molecule type" value="Genomic_DNA"/>
</dbReference>
<protein>
    <submittedName>
        <fullName evidence="2">Uncharacterized protein</fullName>
    </submittedName>
</protein>
<keyword evidence="1" id="KW-1133">Transmembrane helix</keyword>
<organism evidence="2">
    <name type="scientific">marine sediment metagenome</name>
    <dbReference type="NCBI Taxonomy" id="412755"/>
    <lineage>
        <taxon>unclassified sequences</taxon>
        <taxon>metagenomes</taxon>
        <taxon>ecological metagenomes</taxon>
    </lineage>
</organism>
<keyword evidence="1" id="KW-0812">Transmembrane</keyword>
<evidence type="ECO:0000313" key="2">
    <source>
        <dbReference type="EMBL" id="KKM98334.1"/>
    </source>
</evidence>